<dbReference type="AlphaFoldDB" id="A0A916WA25"/>
<protein>
    <recommendedName>
        <fullName evidence="4">DUF1344 domain-containing protein</fullName>
    </recommendedName>
</protein>
<dbReference type="Proteomes" id="UP000636264">
    <property type="component" value="Unassembled WGS sequence"/>
</dbReference>
<gene>
    <name evidence="2" type="ORF">GCM10011385_39590</name>
</gene>
<organism evidence="2 3">
    <name type="scientific">Nitratireductor aestuarii</name>
    <dbReference type="NCBI Taxonomy" id="1735103"/>
    <lineage>
        <taxon>Bacteria</taxon>
        <taxon>Pseudomonadati</taxon>
        <taxon>Pseudomonadota</taxon>
        <taxon>Alphaproteobacteria</taxon>
        <taxon>Hyphomicrobiales</taxon>
        <taxon>Phyllobacteriaceae</taxon>
        <taxon>Nitratireductor</taxon>
    </lineage>
</organism>
<feature type="chain" id="PRO_5037363790" description="DUF1344 domain-containing protein" evidence="1">
    <location>
        <begin position="22"/>
        <end position="95"/>
    </location>
</feature>
<reference evidence="2" key="2">
    <citation type="submission" date="2020-09" db="EMBL/GenBank/DDBJ databases">
        <authorList>
            <person name="Sun Q."/>
            <person name="Zhou Y."/>
        </authorList>
    </citation>
    <scope>NUCLEOTIDE SEQUENCE</scope>
    <source>
        <strain evidence="2">CGMCC 1.15320</strain>
    </source>
</reference>
<proteinExistence type="predicted"/>
<evidence type="ECO:0000313" key="2">
    <source>
        <dbReference type="EMBL" id="GGA81438.1"/>
    </source>
</evidence>
<evidence type="ECO:0000256" key="1">
    <source>
        <dbReference type="SAM" id="SignalP"/>
    </source>
</evidence>
<accession>A0A916WA25</accession>
<sequence>MRNFILSTVTAAILAFPVSQASAFTAIGTVEAVSGHEVIIRNGDAYRLPANYDLSHIKAGQKVAVTWQSQTPDIMDLGEENYVRVLDATEIVVAE</sequence>
<keyword evidence="1" id="KW-0732">Signal</keyword>
<feature type="signal peptide" evidence="1">
    <location>
        <begin position="1"/>
        <end position="21"/>
    </location>
</feature>
<comment type="caution">
    <text evidence="2">The sequence shown here is derived from an EMBL/GenBank/DDBJ whole genome shotgun (WGS) entry which is preliminary data.</text>
</comment>
<name>A0A916WA25_9HYPH</name>
<keyword evidence="3" id="KW-1185">Reference proteome</keyword>
<reference evidence="2" key="1">
    <citation type="journal article" date="2014" name="Int. J. Syst. Evol. Microbiol.">
        <title>Complete genome sequence of Corynebacterium casei LMG S-19264T (=DSM 44701T), isolated from a smear-ripened cheese.</title>
        <authorList>
            <consortium name="US DOE Joint Genome Institute (JGI-PGF)"/>
            <person name="Walter F."/>
            <person name="Albersmeier A."/>
            <person name="Kalinowski J."/>
            <person name="Ruckert C."/>
        </authorList>
    </citation>
    <scope>NUCLEOTIDE SEQUENCE</scope>
    <source>
        <strain evidence="2">CGMCC 1.15320</strain>
    </source>
</reference>
<dbReference type="EMBL" id="BMIF01000021">
    <property type="protein sequence ID" value="GGA81438.1"/>
    <property type="molecule type" value="Genomic_DNA"/>
</dbReference>
<dbReference type="RefSeq" id="WP_188722854.1">
    <property type="nucleotide sequence ID" value="NZ_BMIF01000021.1"/>
</dbReference>
<evidence type="ECO:0008006" key="4">
    <source>
        <dbReference type="Google" id="ProtNLM"/>
    </source>
</evidence>
<evidence type="ECO:0000313" key="3">
    <source>
        <dbReference type="Proteomes" id="UP000636264"/>
    </source>
</evidence>